<dbReference type="Proteomes" id="UP000011713">
    <property type="component" value="Unassembled WGS sequence"/>
</dbReference>
<evidence type="ECO:0000313" key="1">
    <source>
        <dbReference type="EnsemblProtists" id="HpaP805112"/>
    </source>
</evidence>
<evidence type="ECO:0000313" key="2">
    <source>
        <dbReference type="Proteomes" id="UP000011713"/>
    </source>
</evidence>
<dbReference type="EMBL" id="JH598211">
    <property type="status" value="NOT_ANNOTATED_CDS"/>
    <property type="molecule type" value="Genomic_DNA"/>
</dbReference>
<reference evidence="2" key="1">
    <citation type="journal article" date="2010" name="Science">
        <title>Signatures of adaptation to obligate biotrophy in the Hyaloperonospora arabidopsidis genome.</title>
        <authorList>
            <person name="Baxter L."/>
            <person name="Tripathy S."/>
            <person name="Ishaque N."/>
            <person name="Boot N."/>
            <person name="Cabral A."/>
            <person name="Kemen E."/>
            <person name="Thines M."/>
            <person name="Ah-Fong A."/>
            <person name="Anderson R."/>
            <person name="Badejoko W."/>
            <person name="Bittner-Eddy P."/>
            <person name="Boore J.L."/>
            <person name="Chibucos M.C."/>
            <person name="Coates M."/>
            <person name="Dehal P."/>
            <person name="Delehaunty K."/>
            <person name="Dong S."/>
            <person name="Downton P."/>
            <person name="Dumas B."/>
            <person name="Fabro G."/>
            <person name="Fronick C."/>
            <person name="Fuerstenberg S.I."/>
            <person name="Fulton L."/>
            <person name="Gaulin E."/>
            <person name="Govers F."/>
            <person name="Hughes L."/>
            <person name="Humphray S."/>
            <person name="Jiang R.H."/>
            <person name="Judelson H."/>
            <person name="Kamoun S."/>
            <person name="Kyung K."/>
            <person name="Meijer H."/>
            <person name="Minx P."/>
            <person name="Morris P."/>
            <person name="Nelson J."/>
            <person name="Phuntumart V."/>
            <person name="Qutob D."/>
            <person name="Rehmany A."/>
            <person name="Rougon-Cardoso A."/>
            <person name="Ryden P."/>
            <person name="Torto-Alalibo T."/>
            <person name="Studholme D."/>
            <person name="Wang Y."/>
            <person name="Win J."/>
            <person name="Wood J."/>
            <person name="Clifton S.W."/>
            <person name="Rogers J."/>
            <person name="Van den Ackerveken G."/>
            <person name="Jones J.D."/>
            <person name="McDowell J.M."/>
            <person name="Beynon J."/>
            <person name="Tyler B.M."/>
        </authorList>
    </citation>
    <scope>NUCLEOTIDE SEQUENCE [LARGE SCALE GENOMIC DNA]</scope>
    <source>
        <strain evidence="2">Emoy2</strain>
    </source>
</reference>
<dbReference type="AlphaFoldDB" id="M4BFP2"/>
<dbReference type="EnsemblProtists" id="HpaT805112">
    <property type="protein sequence ID" value="HpaP805112"/>
    <property type="gene ID" value="HpaG805112"/>
</dbReference>
<dbReference type="HOGENOM" id="CLU_2727640_0_0_1"/>
<organism evidence="1 2">
    <name type="scientific">Hyaloperonospora arabidopsidis (strain Emoy2)</name>
    <name type="common">Downy mildew agent</name>
    <name type="synonym">Peronospora arabidopsidis</name>
    <dbReference type="NCBI Taxonomy" id="559515"/>
    <lineage>
        <taxon>Eukaryota</taxon>
        <taxon>Sar</taxon>
        <taxon>Stramenopiles</taxon>
        <taxon>Oomycota</taxon>
        <taxon>Peronosporomycetes</taxon>
        <taxon>Peronosporales</taxon>
        <taxon>Peronosporaceae</taxon>
        <taxon>Hyaloperonospora</taxon>
    </lineage>
</organism>
<name>M4BFP2_HYAAE</name>
<keyword evidence="2" id="KW-1185">Reference proteome</keyword>
<proteinExistence type="predicted"/>
<dbReference type="InParanoid" id="M4BFP2"/>
<sequence>MKRDAASRKKLALEGTSVLSIQGQVVGANVTHSPWCMCSSMRAALDFLQRDVRQESIIVIPYRGHVIVQKVL</sequence>
<dbReference type="VEuPathDB" id="FungiDB:HpaG805112"/>
<accession>M4BFP2</accession>
<reference evidence="1" key="2">
    <citation type="submission" date="2015-06" db="UniProtKB">
        <authorList>
            <consortium name="EnsemblProtists"/>
        </authorList>
    </citation>
    <scope>IDENTIFICATION</scope>
    <source>
        <strain evidence="1">Emoy2</strain>
    </source>
</reference>
<protein>
    <submittedName>
        <fullName evidence="1">Uncharacterized protein</fullName>
    </submittedName>
</protein>